<evidence type="ECO:0000256" key="1">
    <source>
        <dbReference type="SAM" id="Phobius"/>
    </source>
</evidence>
<dbReference type="RefSeq" id="WP_088820154.1">
    <property type="nucleotide sequence ID" value="NZ_CP019964.1"/>
</dbReference>
<feature type="transmembrane region" description="Helical" evidence="1">
    <location>
        <begin position="55"/>
        <end position="72"/>
    </location>
</feature>
<reference evidence="2 3" key="1">
    <citation type="journal article" date="2017" name="Nat. Commun.">
        <title>'ARMAN' archaea depend on association with euryarchaeal host in culture and in situ.</title>
        <authorList>
            <person name="Golyshina O."/>
            <person name="Toshchakov S."/>
            <person name="Makarova K."/>
            <person name="Gavrilov S."/>
            <person name="Korzhenkov A."/>
            <person name="La Cono V."/>
            <person name="Arcadi E."/>
            <person name="Nechitaylo T."/>
            <person name="Ferrer M."/>
            <person name="Kublanov I."/>
            <person name="Wolf Y."/>
            <person name="Yakimov M."/>
            <person name="Golyshin P."/>
            <person name="Slesarev A."/>
            <person name="Kozyavkin S."/>
        </authorList>
    </citation>
    <scope>NUCLEOTIDE SEQUENCE [LARGE SCALE GENOMIC DNA]</scope>
    <source>
        <strain evidence="2 3">Mia14</strain>
    </source>
</reference>
<feature type="transmembrane region" description="Helical" evidence="1">
    <location>
        <begin position="175"/>
        <end position="194"/>
    </location>
</feature>
<dbReference type="KEGG" id="marh:Mia14_0570"/>
<feature type="transmembrane region" description="Helical" evidence="1">
    <location>
        <begin position="6"/>
        <end position="25"/>
    </location>
</feature>
<protein>
    <submittedName>
        <fullName evidence="2">Type IV prepilin peptidase</fullName>
    </submittedName>
</protein>
<keyword evidence="1" id="KW-0472">Membrane</keyword>
<keyword evidence="1" id="KW-0812">Transmembrane</keyword>
<feature type="transmembrane region" description="Helical" evidence="1">
    <location>
        <begin position="266"/>
        <end position="288"/>
    </location>
</feature>
<dbReference type="OrthoDB" id="385786at2157"/>
<gene>
    <name evidence="2" type="ORF">Mia14_0570</name>
</gene>
<evidence type="ECO:0000313" key="3">
    <source>
        <dbReference type="Proteomes" id="UP000197679"/>
    </source>
</evidence>
<dbReference type="Gene3D" id="1.20.120.1220">
    <property type="match status" value="1"/>
</dbReference>
<feature type="transmembrane region" description="Helical" evidence="1">
    <location>
        <begin position="150"/>
        <end position="169"/>
    </location>
</feature>
<dbReference type="GeneID" id="33314126"/>
<feature type="transmembrane region" description="Helical" evidence="1">
    <location>
        <begin position="107"/>
        <end position="130"/>
    </location>
</feature>
<evidence type="ECO:0000313" key="2">
    <source>
        <dbReference type="EMBL" id="ASI13879.1"/>
    </source>
</evidence>
<keyword evidence="1" id="KW-1133">Transmembrane helix</keyword>
<dbReference type="Proteomes" id="UP000197679">
    <property type="component" value="Chromosome"/>
</dbReference>
<accession>A0A218NN43</accession>
<dbReference type="EMBL" id="CP019964">
    <property type="protein sequence ID" value="ASI13879.1"/>
    <property type="molecule type" value="Genomic_DNA"/>
</dbReference>
<sequence>MILYDLRIASILVISFAYMLFDLFNKRNVPDLFVYATTAYAIALTIIYFNYTTIAVSLLIAAVIFGAGYLLYKYGQLGAADVFELAAISLMLPYQPSVILNFPQYNFPFIFSILINAGIMALVIMPIYYLPKYSSRFGSILKAKTSKSDIFKASMFLIVYVLFYGFLVLHFGFHIITLAIILVLAVFSFLLLMFEKQIMRAMIRDVNISDLEEGDMIATNLMSDEDLDRLSKLKSFGRLVTGKSISELKESGFNEKLPVYKDAFPFALPIFLGVAIALLAGNLILALLA</sequence>
<proteinExistence type="predicted"/>
<dbReference type="AlphaFoldDB" id="A0A218NN43"/>
<keyword evidence="3" id="KW-1185">Reference proteome</keyword>
<name>A0A218NN43_9ARCH</name>
<feature type="transmembrane region" description="Helical" evidence="1">
    <location>
        <begin position="32"/>
        <end position="49"/>
    </location>
</feature>
<feature type="transmembrane region" description="Helical" evidence="1">
    <location>
        <begin position="79"/>
        <end position="95"/>
    </location>
</feature>
<organism evidence="2 3">
    <name type="scientific">Candidatus Mancarchaeum acidiphilum</name>
    <dbReference type="NCBI Taxonomy" id="1920749"/>
    <lineage>
        <taxon>Archaea</taxon>
        <taxon>Candidatus Micrarchaeota</taxon>
        <taxon>Candidatus Mancarchaeum</taxon>
    </lineage>
</organism>